<gene>
    <name evidence="2" type="ORF">EGYM00392_LOCUS17815</name>
</gene>
<dbReference type="AlphaFoldDB" id="A0A7S1IB40"/>
<accession>A0A7S1IB40</accession>
<evidence type="ECO:0000313" key="2">
    <source>
        <dbReference type="EMBL" id="CAD9006725.1"/>
    </source>
</evidence>
<dbReference type="EMBL" id="HBGA01048450">
    <property type="protein sequence ID" value="CAD9006725.1"/>
    <property type="molecule type" value="Transcribed_RNA"/>
</dbReference>
<feature type="region of interest" description="Disordered" evidence="1">
    <location>
        <begin position="45"/>
        <end position="66"/>
    </location>
</feature>
<proteinExistence type="predicted"/>
<sequence length="130" mass="14488">MALVGDAMGPVPISSRPSLSEWERLGLHEGATNLVQWLVGALGWGKRGRQNTGANRSEAEQFHNKRSKMWNIRGQDWVFGEEGGARAPVPHMDRAGSSVRIMVREGASNRAGTLTYRRKPLMHDQQMPVR</sequence>
<evidence type="ECO:0000256" key="1">
    <source>
        <dbReference type="SAM" id="MobiDB-lite"/>
    </source>
</evidence>
<reference evidence="2" key="1">
    <citation type="submission" date="2021-01" db="EMBL/GenBank/DDBJ databases">
        <authorList>
            <person name="Corre E."/>
            <person name="Pelletier E."/>
            <person name="Niang G."/>
            <person name="Scheremetjew M."/>
            <person name="Finn R."/>
            <person name="Kale V."/>
            <person name="Holt S."/>
            <person name="Cochrane G."/>
            <person name="Meng A."/>
            <person name="Brown T."/>
            <person name="Cohen L."/>
        </authorList>
    </citation>
    <scope>NUCLEOTIDE SEQUENCE</scope>
    <source>
        <strain evidence="2">NIES-381</strain>
    </source>
</reference>
<protein>
    <submittedName>
        <fullName evidence="2">Uncharacterized protein</fullName>
    </submittedName>
</protein>
<name>A0A7S1IB40_9EUGL</name>
<organism evidence="2">
    <name type="scientific">Eutreptiella gymnastica</name>
    <dbReference type="NCBI Taxonomy" id="73025"/>
    <lineage>
        <taxon>Eukaryota</taxon>
        <taxon>Discoba</taxon>
        <taxon>Euglenozoa</taxon>
        <taxon>Euglenida</taxon>
        <taxon>Spirocuta</taxon>
        <taxon>Euglenophyceae</taxon>
        <taxon>Eutreptiales</taxon>
        <taxon>Eutreptiaceae</taxon>
        <taxon>Eutreptiella</taxon>
    </lineage>
</organism>